<feature type="region of interest" description="Disordered" evidence="6">
    <location>
        <begin position="1"/>
        <end position="101"/>
    </location>
</feature>
<feature type="compositionally biased region" description="Basic and acidic residues" evidence="6">
    <location>
        <begin position="553"/>
        <end position="567"/>
    </location>
</feature>
<comment type="similarity">
    <text evidence="2">Belongs to the MTUS1 family.</text>
</comment>
<evidence type="ECO:0000256" key="1">
    <source>
        <dbReference type="ARBA" id="ARBA00004123"/>
    </source>
</evidence>
<feature type="region of interest" description="Disordered" evidence="6">
    <location>
        <begin position="533"/>
        <end position="900"/>
    </location>
</feature>
<keyword evidence="3 5" id="KW-0175">Coiled coil</keyword>
<comment type="subcellular location">
    <subcellularLocation>
        <location evidence="1">Nucleus</location>
    </subcellularLocation>
</comment>
<feature type="compositionally biased region" description="Polar residues" evidence="6">
    <location>
        <begin position="738"/>
        <end position="754"/>
    </location>
</feature>
<dbReference type="GO" id="GO:0005737">
    <property type="term" value="C:cytoplasm"/>
    <property type="evidence" value="ECO:0007669"/>
    <property type="project" value="TreeGrafter"/>
</dbReference>
<dbReference type="Ensembl" id="ENSAMXT00000031815.1">
    <property type="protein sequence ID" value="ENSAMXP00000033379.1"/>
    <property type="gene ID" value="ENSAMXG00000042493.1"/>
</dbReference>
<keyword evidence="4" id="KW-0539">Nucleus</keyword>
<dbReference type="STRING" id="7994.ENSAMXP00000033379"/>
<dbReference type="PANTHER" id="PTHR24200">
    <property type="entry name" value="TOUCAN, ISOFORM A"/>
    <property type="match status" value="1"/>
</dbReference>
<dbReference type="Ensembl" id="ENSAMXT00000031481.1">
    <property type="protein sequence ID" value="ENSAMXP00000046121.1"/>
    <property type="gene ID" value="ENSAMXG00000042493.1"/>
</dbReference>
<organism evidence="7 8">
    <name type="scientific">Astyanax mexicanus</name>
    <name type="common">Blind cave fish</name>
    <name type="synonym">Astyanax fasciatus mexicanus</name>
    <dbReference type="NCBI Taxonomy" id="7994"/>
    <lineage>
        <taxon>Eukaryota</taxon>
        <taxon>Metazoa</taxon>
        <taxon>Chordata</taxon>
        <taxon>Craniata</taxon>
        <taxon>Vertebrata</taxon>
        <taxon>Euteleostomi</taxon>
        <taxon>Actinopterygii</taxon>
        <taxon>Neopterygii</taxon>
        <taxon>Teleostei</taxon>
        <taxon>Ostariophysi</taxon>
        <taxon>Characiformes</taxon>
        <taxon>Characoidei</taxon>
        <taxon>Acestrorhamphidae</taxon>
        <taxon>Acestrorhamphinae</taxon>
        <taxon>Astyanax</taxon>
    </lineage>
</organism>
<feature type="compositionally biased region" description="Basic and acidic residues" evidence="6">
    <location>
        <begin position="676"/>
        <end position="689"/>
    </location>
</feature>
<feature type="compositionally biased region" description="Low complexity" evidence="6">
    <location>
        <begin position="721"/>
        <end position="734"/>
    </location>
</feature>
<feature type="compositionally biased region" description="Low complexity" evidence="6">
    <location>
        <begin position="577"/>
        <end position="588"/>
    </location>
</feature>
<dbReference type="GO" id="GO:0008017">
    <property type="term" value="F:microtubule binding"/>
    <property type="evidence" value="ECO:0007669"/>
    <property type="project" value="TreeGrafter"/>
</dbReference>
<dbReference type="Bgee" id="ENSAMXG00000042493">
    <property type="expression patterns" value="Expressed in heart and 14 other cell types or tissues"/>
</dbReference>
<feature type="coiled-coil region" evidence="5">
    <location>
        <begin position="1160"/>
        <end position="1194"/>
    </location>
</feature>
<reference evidence="8" key="2">
    <citation type="journal article" date="2014" name="Nat. Commun.">
        <title>The cavefish genome reveals candidate genes for eye loss.</title>
        <authorList>
            <person name="McGaugh S.E."/>
            <person name="Gross J.B."/>
            <person name="Aken B."/>
            <person name="Blin M."/>
            <person name="Borowsky R."/>
            <person name="Chalopin D."/>
            <person name="Hinaux H."/>
            <person name="Jeffery W.R."/>
            <person name="Keene A."/>
            <person name="Ma L."/>
            <person name="Minx P."/>
            <person name="Murphy D."/>
            <person name="O'Quin K.E."/>
            <person name="Retaux S."/>
            <person name="Rohner N."/>
            <person name="Searle S.M."/>
            <person name="Stahl B.A."/>
            <person name="Tabin C."/>
            <person name="Volff J.N."/>
            <person name="Yoshizawa M."/>
            <person name="Warren W.C."/>
        </authorList>
    </citation>
    <scope>NUCLEOTIDE SEQUENCE [LARGE SCALE GENOMIC DNA]</scope>
    <source>
        <strain evidence="8">female</strain>
    </source>
</reference>
<dbReference type="AlphaFoldDB" id="A0A3B1IWB2"/>
<dbReference type="Proteomes" id="UP000018467">
    <property type="component" value="Unassembled WGS sequence"/>
</dbReference>
<dbReference type="PANTHER" id="PTHR24200:SF7">
    <property type="entry name" value="MICROTUBULE-ASSOCIATED TUMOR SUPPRESSOR 1"/>
    <property type="match status" value="1"/>
</dbReference>
<feature type="compositionally biased region" description="Acidic residues" evidence="6">
    <location>
        <begin position="393"/>
        <end position="405"/>
    </location>
</feature>
<evidence type="ECO:0000256" key="3">
    <source>
        <dbReference type="ARBA" id="ARBA00023054"/>
    </source>
</evidence>
<reference evidence="7" key="3">
    <citation type="submission" date="2025-05" db="UniProtKB">
        <authorList>
            <consortium name="Ensembl"/>
        </authorList>
    </citation>
    <scope>IDENTIFICATION</scope>
</reference>
<feature type="region of interest" description="Disordered" evidence="6">
    <location>
        <begin position="1232"/>
        <end position="1264"/>
    </location>
</feature>
<feature type="compositionally biased region" description="Polar residues" evidence="6">
    <location>
        <begin position="533"/>
        <end position="552"/>
    </location>
</feature>
<evidence type="ECO:0000313" key="7">
    <source>
        <dbReference type="Ensembl" id="ENSAMXP00000033379.1"/>
    </source>
</evidence>
<feature type="compositionally biased region" description="Low complexity" evidence="6">
    <location>
        <begin position="763"/>
        <end position="776"/>
    </location>
</feature>
<keyword evidence="8" id="KW-1185">Reference proteome</keyword>
<dbReference type="GO" id="GO:0005634">
    <property type="term" value="C:nucleus"/>
    <property type="evidence" value="ECO:0007669"/>
    <property type="project" value="UniProtKB-SubCell"/>
</dbReference>
<evidence type="ECO:0000256" key="2">
    <source>
        <dbReference type="ARBA" id="ARBA00007585"/>
    </source>
</evidence>
<feature type="compositionally biased region" description="Low complexity" evidence="6">
    <location>
        <begin position="27"/>
        <end position="61"/>
    </location>
</feature>
<evidence type="ECO:0000256" key="5">
    <source>
        <dbReference type="SAM" id="Coils"/>
    </source>
</evidence>
<protein>
    <submittedName>
        <fullName evidence="7">Microtubule associated tumor suppressor 1b</fullName>
    </submittedName>
</protein>
<dbReference type="GeneTree" id="ENSGT00950000183026"/>
<feature type="compositionally biased region" description="Polar residues" evidence="6">
    <location>
        <begin position="820"/>
        <end position="857"/>
    </location>
</feature>
<reference evidence="8" key="1">
    <citation type="submission" date="2013-03" db="EMBL/GenBank/DDBJ databases">
        <authorList>
            <person name="Jeffery W."/>
            <person name="Warren W."/>
            <person name="Wilson R.K."/>
        </authorList>
    </citation>
    <scope>NUCLEOTIDE SEQUENCE</scope>
    <source>
        <strain evidence="8">female</strain>
    </source>
</reference>
<feature type="coiled-coil region" evidence="5">
    <location>
        <begin position="939"/>
        <end position="1122"/>
    </location>
</feature>
<evidence type="ECO:0000313" key="8">
    <source>
        <dbReference type="Proteomes" id="UP000018467"/>
    </source>
</evidence>
<evidence type="ECO:0000256" key="6">
    <source>
        <dbReference type="SAM" id="MobiDB-lite"/>
    </source>
</evidence>
<feature type="compositionally biased region" description="Basic and acidic residues" evidence="6">
    <location>
        <begin position="605"/>
        <end position="617"/>
    </location>
</feature>
<feature type="compositionally biased region" description="Gly residues" evidence="6">
    <location>
        <begin position="881"/>
        <end position="890"/>
    </location>
</feature>
<accession>A0A3B1IWB2</accession>
<dbReference type="InterPro" id="IPR051293">
    <property type="entry name" value="MTUS1/CCDC69"/>
</dbReference>
<feature type="region of interest" description="Disordered" evidence="6">
    <location>
        <begin position="385"/>
        <end position="405"/>
    </location>
</feature>
<proteinExistence type="inferred from homology"/>
<name>A0A3B1IWB2_ASTMX</name>
<evidence type="ECO:0000256" key="4">
    <source>
        <dbReference type="ARBA" id="ARBA00023242"/>
    </source>
</evidence>
<feature type="compositionally biased region" description="Low complexity" evidence="6">
    <location>
        <begin position="1236"/>
        <end position="1251"/>
    </location>
</feature>
<sequence>MSEIQPSADSMKPPDGVHHTMRLPLHSGATEGSAYAESSSSSSASPDSMRSLSSLSGGRTDSPLDLDMPDGIMGRKVTTGEDDSGIQSPDCRPENDNDNSTSIYLDADEQGWCEIRDDQDNVTLVLTHKQGLNNGCSDVNSNGNHGRRISDDSSATEALLCCSGNEEEEDEDEEEDTFLSLTSVDVVMKCQNEPEEDEIQSSTRKLNVNSVYKLQNESLQDEDEWGQMESSWRPDLGNMNWLHQKPLQESIVSRTEKSQLQSSTRRFSVGHVSELYKEAPRDSVKLHTEDRQLQSSTKWFSVDHISKLHQVALEDAMKLHTENRQLQSSTKIPSVVQVRTIQQEAPLEFPSRSDITSVTELNQEALPESVELHPDLGQMQSSIRGSTVNAVDDPQESVEPQPEDDEIPNLARAINMDSVKELQESVELYNEEDQIQNSSRTTNMDTANKLQELVELHTEEDQLQSSSKRLDVGPVSELMVFEEPQVETSLSQPLSEGETSIPLQEAQNTHVSSATITDTTCCVQVTPALQNTKDCTGQSLTRPATKPLTSKSTKPELKRFPRPDLKNVKAKIILRTSSVPRPASSSQSGAGTEKKPLPTRGRVANKKEQDKEEETRVTKKSRSSSRQARAAIPATVSDPNPKAIPPQTEKRPPPNTTPEVVVNRDQEESSSAEVMEVVKEEAEYPKEEVTLVQQSVEIPDDSDQKGSRVKPPKSTGGNVCVPAGVRAAAPAGAPKTCSPVSSSGRGPQKLTSSKLPVKGGGLPTTPSSSSLGSAASENNTAINNRGVAQVMKNEEKAVRLPSSSQGKPAIGKATVGIRNRANSTPVKPTSAGQKALTQTSTTAAKSTHNALQRSASARPNRPSGSAVEKGSRGVRSVPGRPHGGGGGGGAHTEEEEEKNLRLQNERKNQCIAQLRKLVAHGNRRLEALALVIQHIFTEREEALKQKKEVSFQLKNLKEELTHSVSCCERLQKEKEEVCVALEAAVLKLQQQHQEELSQLEETLRDFYSAEWDKTHQAYQEEADKYRALMQQQVEELKNKQEVFRKEQQEAHAKEMKTLKREYETTLTELRNSHKKDMQDLDNTLKQSETTMNEKLENLMAENEAMKAKLREEEERRKAIMEKGQKDPHLLYLEQELESLKVVLDIKTSKLHEQDKKIMQMDKLMESNGKLEECMKKLQQENEDYRARMEKHAALSRQLSTEQAMLQQTLQLESKVNKRLSMENEELLWKLHNGDLSSPRRLSPSSPFHSPRNSASFPSAPVSPR</sequence>